<evidence type="ECO:0000313" key="1">
    <source>
        <dbReference type="EMBL" id="QPJ62607.1"/>
    </source>
</evidence>
<dbReference type="KEGG" id="nli:G3M70_12285"/>
<accession>A0A7T0BXE0</accession>
<evidence type="ECO:0000313" key="2">
    <source>
        <dbReference type="Proteomes" id="UP000594688"/>
    </source>
</evidence>
<name>A0A7T0BXE0_9BACT</name>
<dbReference type="EMBL" id="CP048685">
    <property type="protein sequence ID" value="QPJ62607.1"/>
    <property type="molecule type" value="Genomic_DNA"/>
</dbReference>
<proteinExistence type="predicted"/>
<reference evidence="1 2" key="1">
    <citation type="submission" date="2020-02" db="EMBL/GenBank/DDBJ databases">
        <title>Genomic and physiological characterization of two novel Nitrospinaceae genera.</title>
        <authorList>
            <person name="Mueller A.J."/>
            <person name="Jung M.-Y."/>
            <person name="Strachan C.R."/>
            <person name="Herbold C.W."/>
            <person name="Kirkegaard R.H."/>
            <person name="Daims H."/>
        </authorList>
    </citation>
    <scope>NUCLEOTIDE SEQUENCE [LARGE SCALE GENOMIC DNA]</scope>
    <source>
        <strain evidence="1">EB</strain>
    </source>
</reference>
<gene>
    <name evidence="1" type="ORF">G3M70_12285</name>
</gene>
<dbReference type="Proteomes" id="UP000594688">
    <property type="component" value="Chromosome"/>
</dbReference>
<sequence>MIMFSLLFCVLIYEVEAAGNLALLNETHGAGQLLFTGIASRTPDLESESI</sequence>
<protein>
    <submittedName>
        <fullName evidence="1">Uncharacterized protein</fullName>
    </submittedName>
</protein>
<organism evidence="1 2">
    <name type="scientific">Candidatus Nitronauta litoralis</name>
    <dbReference type="NCBI Taxonomy" id="2705533"/>
    <lineage>
        <taxon>Bacteria</taxon>
        <taxon>Pseudomonadati</taxon>
        <taxon>Nitrospinota/Tectimicrobiota group</taxon>
        <taxon>Nitrospinota</taxon>
        <taxon>Nitrospinia</taxon>
        <taxon>Nitrospinales</taxon>
        <taxon>Nitrospinaceae</taxon>
        <taxon>Candidatus Nitronauta</taxon>
    </lineage>
</organism>
<dbReference type="AlphaFoldDB" id="A0A7T0BXE0"/>